<dbReference type="Proteomes" id="UP000887159">
    <property type="component" value="Unassembled WGS sequence"/>
</dbReference>
<gene>
    <name evidence="2" type="primary">TY3B-I_126</name>
    <name evidence="2" type="ORF">TNCV_482571</name>
</gene>
<keyword evidence="3" id="KW-1185">Reference proteome</keyword>
<evidence type="ECO:0000313" key="3">
    <source>
        <dbReference type="Proteomes" id="UP000887159"/>
    </source>
</evidence>
<dbReference type="AlphaFoldDB" id="A0A8X6S8N9"/>
<proteinExistence type="predicted"/>
<evidence type="ECO:0000313" key="2">
    <source>
        <dbReference type="EMBL" id="GFY06853.1"/>
    </source>
</evidence>
<dbReference type="GO" id="GO:0071897">
    <property type="term" value="P:DNA biosynthetic process"/>
    <property type="evidence" value="ECO:0007669"/>
    <property type="project" value="UniProtKB-ARBA"/>
</dbReference>
<protein>
    <submittedName>
        <fullName evidence="2">Transposon Ty3-I Gag-Pol polyprotein</fullName>
    </submittedName>
</protein>
<dbReference type="InterPro" id="IPR043502">
    <property type="entry name" value="DNA/RNA_pol_sf"/>
</dbReference>
<dbReference type="SUPFAM" id="SSF56672">
    <property type="entry name" value="DNA/RNA polymerases"/>
    <property type="match status" value="1"/>
</dbReference>
<accession>A0A8X6S8N9</accession>
<reference evidence="2" key="1">
    <citation type="submission" date="2020-08" db="EMBL/GenBank/DDBJ databases">
        <title>Multicomponent nature underlies the extraordinary mechanical properties of spider dragline silk.</title>
        <authorList>
            <person name="Kono N."/>
            <person name="Nakamura H."/>
            <person name="Mori M."/>
            <person name="Yoshida Y."/>
            <person name="Ohtoshi R."/>
            <person name="Malay A.D."/>
            <person name="Moran D.A.P."/>
            <person name="Tomita M."/>
            <person name="Numata K."/>
            <person name="Arakawa K."/>
        </authorList>
    </citation>
    <scope>NUCLEOTIDE SEQUENCE</scope>
</reference>
<organism evidence="2 3">
    <name type="scientific">Trichonephila clavipes</name>
    <name type="common">Golden silk orbweaver</name>
    <name type="synonym">Nephila clavipes</name>
    <dbReference type="NCBI Taxonomy" id="2585209"/>
    <lineage>
        <taxon>Eukaryota</taxon>
        <taxon>Metazoa</taxon>
        <taxon>Ecdysozoa</taxon>
        <taxon>Arthropoda</taxon>
        <taxon>Chelicerata</taxon>
        <taxon>Arachnida</taxon>
        <taxon>Araneae</taxon>
        <taxon>Araneomorphae</taxon>
        <taxon>Entelegynae</taxon>
        <taxon>Araneoidea</taxon>
        <taxon>Nephilidae</taxon>
        <taxon>Trichonephila</taxon>
    </lineage>
</organism>
<name>A0A8X6S8N9_TRICX</name>
<feature type="coiled-coil region" evidence="1">
    <location>
        <begin position="11"/>
        <end position="38"/>
    </location>
</feature>
<dbReference type="EMBL" id="BMAU01021264">
    <property type="protein sequence ID" value="GFY06853.1"/>
    <property type="molecule type" value="Genomic_DNA"/>
</dbReference>
<keyword evidence="1" id="KW-0175">Coiled coil</keyword>
<comment type="caution">
    <text evidence="2">The sequence shown here is derived from an EMBL/GenBank/DDBJ whole genome shotgun (WGS) entry which is preliminary data.</text>
</comment>
<sequence length="188" mass="21966">MAPRTIDAAVVQKDSLEVDELLSKLVTLEDQLDSLKLQRKFPHYHQRSRSSREVATVQENNDLSTVNTAAKYFHLLNSYQDLNKPSFENRVVKHGIKHHILTTAQPVFSKTRQLAPDMLKLEKQELHLINKKDSTLRSCGDYMRLNAQKISDRYPIPRIEDFYYICDKPIRNFITNLLRRLFQGNLTL</sequence>
<evidence type="ECO:0000256" key="1">
    <source>
        <dbReference type="SAM" id="Coils"/>
    </source>
</evidence>
<dbReference type="Gene3D" id="3.10.10.10">
    <property type="entry name" value="HIV Type 1 Reverse Transcriptase, subunit A, domain 1"/>
    <property type="match status" value="1"/>
</dbReference>